<reference evidence="4" key="1">
    <citation type="submission" date="2022-11" db="UniProtKB">
        <authorList>
            <consortium name="WormBaseParasite"/>
        </authorList>
    </citation>
    <scope>IDENTIFICATION</scope>
</reference>
<dbReference type="GO" id="GO:0005739">
    <property type="term" value="C:mitochondrion"/>
    <property type="evidence" value="ECO:0007669"/>
    <property type="project" value="TreeGrafter"/>
</dbReference>
<organism evidence="3 4">
    <name type="scientific">Romanomermis culicivorax</name>
    <name type="common">Nematode worm</name>
    <dbReference type="NCBI Taxonomy" id="13658"/>
    <lineage>
        <taxon>Eukaryota</taxon>
        <taxon>Metazoa</taxon>
        <taxon>Ecdysozoa</taxon>
        <taxon>Nematoda</taxon>
        <taxon>Enoplea</taxon>
        <taxon>Dorylaimia</taxon>
        <taxon>Mermithida</taxon>
        <taxon>Mermithoidea</taxon>
        <taxon>Mermithidae</taxon>
        <taxon>Romanomermis</taxon>
    </lineage>
</organism>
<sequence>MINRIRVIILTFDVGKNALLPRFYFGINSANSPKYEFSAVQAFTALKPFYFAVHPDLFGQYPDYRRTNEDSLQQFNGYMDSLLQASRTGGAQKSLRLKFYLRPPSSAESKNKGEFKLVEVDLKQNDVLKLVMHVLEKCDLPTDHLPKMASSPSITFKHFDYTSSSRASTSADDDYLKEFIKVRRRNQKEEEKLTFDQKLKKMVDLSNESSAKCAAFNDDLKENNETLLAKYGVKKVDWGSSWSMQFCPGYLLSLNKVLADNVRYSDNNIRFASGTYVSVDGFLVLGVQDTPLEWCRVLSNLKPYDFYFAEILKMQSELSLRHFFGAKISASPNESVSRYRKWLRSLCEKFSSSYNKMDHSQSLSHISIIIMNQYSTLMVDDFGHMMIPYSSSRDEILKFLSANHRWAADQQANRESLRLTVVGHRDHVVDSLQLKSLDWPDHIRLEKILDCLQTMSKYEEKLCILSGKKLKIGQVFCVEFDGTIVVPVDFLNEPQDGKY</sequence>
<name>A0A915I391_ROMCU</name>
<dbReference type="AlphaFoldDB" id="A0A915I391"/>
<feature type="domain" description="DUF4461" evidence="2">
    <location>
        <begin position="198"/>
        <end position="490"/>
    </location>
</feature>
<dbReference type="InterPro" id="IPR028031">
    <property type="entry name" value="DUF4460"/>
</dbReference>
<accession>A0A915I391</accession>
<proteinExistence type="predicted"/>
<dbReference type="InterPro" id="IPR027986">
    <property type="entry name" value="TCAIM"/>
</dbReference>
<evidence type="ECO:0000313" key="3">
    <source>
        <dbReference type="Proteomes" id="UP000887565"/>
    </source>
</evidence>
<dbReference type="WBParaSite" id="nRc.2.0.1.t08196-RA">
    <property type="protein sequence ID" value="nRc.2.0.1.t08196-RA"/>
    <property type="gene ID" value="nRc.2.0.1.g08196"/>
</dbReference>
<evidence type="ECO:0000259" key="1">
    <source>
        <dbReference type="Pfam" id="PF14687"/>
    </source>
</evidence>
<evidence type="ECO:0000313" key="4">
    <source>
        <dbReference type="WBParaSite" id="nRc.2.0.1.t08196-RA"/>
    </source>
</evidence>
<dbReference type="Proteomes" id="UP000887565">
    <property type="component" value="Unplaced"/>
</dbReference>
<dbReference type="Pfam" id="PF14687">
    <property type="entry name" value="DUF4460"/>
    <property type="match status" value="1"/>
</dbReference>
<dbReference type="PANTHER" id="PTHR31596">
    <property type="entry name" value="T-CELL ACTIVATION INHIBITOR, MITOCHONDRIAL"/>
    <property type="match status" value="1"/>
</dbReference>
<keyword evidence="3" id="KW-1185">Reference proteome</keyword>
<dbReference type="OMA" id="RYDCGCN"/>
<protein>
    <submittedName>
        <fullName evidence="4">T-cell activation inhibitor, mitochondrial</fullName>
    </submittedName>
</protein>
<dbReference type="InterPro" id="IPR027989">
    <property type="entry name" value="DUF4461"/>
</dbReference>
<dbReference type="PANTHER" id="PTHR31596:SF1">
    <property type="entry name" value="T-CELL ACTIVATION INHIBITOR, MITOCHONDRIAL"/>
    <property type="match status" value="1"/>
</dbReference>
<feature type="domain" description="DUF4460" evidence="1">
    <location>
        <begin position="40"/>
        <end position="140"/>
    </location>
</feature>
<evidence type="ECO:0000259" key="2">
    <source>
        <dbReference type="Pfam" id="PF14688"/>
    </source>
</evidence>
<dbReference type="Pfam" id="PF14688">
    <property type="entry name" value="DUF4461"/>
    <property type="match status" value="1"/>
</dbReference>